<evidence type="ECO:0000256" key="1">
    <source>
        <dbReference type="SAM" id="Phobius"/>
    </source>
</evidence>
<evidence type="ECO:0000313" key="2">
    <source>
        <dbReference type="EMBL" id="KAB2585278.1"/>
    </source>
</evidence>
<comment type="caution">
    <text evidence="2">The sequence shown here is derived from an EMBL/GenBank/DDBJ whole genome shotgun (WGS) entry which is preliminary data.</text>
</comment>
<dbReference type="Proteomes" id="UP000325576">
    <property type="component" value="Unassembled WGS sequence"/>
</dbReference>
<sequence length="75" mass="8015">MSLILSASELVTENPFKDYLSRKTGMLFFVLIVGAVLSIGAWQLNEKTDVDLPPGCVFYPGGAAALSLVLLVISI</sequence>
<keyword evidence="1" id="KW-0472">Membrane</keyword>
<name>A0A5N5E4C3_RHOER</name>
<organism evidence="2 3">
    <name type="scientific">Rhodococcus erythropolis</name>
    <name type="common">Arthrobacter picolinophilus</name>
    <dbReference type="NCBI Taxonomy" id="1833"/>
    <lineage>
        <taxon>Bacteria</taxon>
        <taxon>Bacillati</taxon>
        <taxon>Actinomycetota</taxon>
        <taxon>Actinomycetes</taxon>
        <taxon>Mycobacteriales</taxon>
        <taxon>Nocardiaceae</taxon>
        <taxon>Rhodococcus</taxon>
        <taxon>Rhodococcus erythropolis group</taxon>
    </lineage>
</organism>
<keyword evidence="1" id="KW-1133">Transmembrane helix</keyword>
<evidence type="ECO:0000313" key="3">
    <source>
        <dbReference type="Proteomes" id="UP000325576"/>
    </source>
</evidence>
<reference evidence="2 3" key="1">
    <citation type="journal article" date="2017" name="Poromechanics V (2013)">
        <title>Genomic Characterization of the Arsenic-Tolerant Actinobacterium, &lt;i&gt;Rhodococcus erythropolis&lt;/i&gt; S43.</title>
        <authorList>
            <person name="Retamal-Morales G."/>
            <person name="Mehnert M."/>
            <person name="Schwabe R."/>
            <person name="Tischler D."/>
            <person name="Schloemann M."/>
            <person name="Levican G.J."/>
        </authorList>
    </citation>
    <scope>NUCLEOTIDE SEQUENCE [LARGE SCALE GENOMIC DNA]</scope>
    <source>
        <strain evidence="2 3">S43</strain>
    </source>
</reference>
<feature type="transmembrane region" description="Helical" evidence="1">
    <location>
        <begin position="57"/>
        <end position="74"/>
    </location>
</feature>
<dbReference type="AlphaFoldDB" id="A0A5N5E4C3"/>
<keyword evidence="1" id="KW-0812">Transmembrane</keyword>
<dbReference type="EMBL" id="MRBO01000351">
    <property type="protein sequence ID" value="KAB2585278.1"/>
    <property type="molecule type" value="Genomic_DNA"/>
</dbReference>
<feature type="transmembrane region" description="Helical" evidence="1">
    <location>
        <begin position="26"/>
        <end position="45"/>
    </location>
</feature>
<accession>A0A5N5E4C3</accession>
<proteinExistence type="predicted"/>
<gene>
    <name evidence="2" type="ORF">BS297_11235</name>
</gene>
<protein>
    <submittedName>
        <fullName evidence="2">Uncharacterized protein</fullName>
    </submittedName>
</protein>